<dbReference type="eggNOG" id="ENOG5031ZDA">
    <property type="taxonomic scope" value="Bacteria"/>
</dbReference>
<dbReference type="HOGENOM" id="CLU_433344_0_0_14"/>
<evidence type="ECO:0000313" key="1">
    <source>
        <dbReference type="EMBL" id="BAC44171.1"/>
    </source>
</evidence>
<name>Q8EW25_MALP2</name>
<reference evidence="1 2" key="1">
    <citation type="journal article" date="2002" name="Nucleic Acids Res.">
        <title>The complete genomic sequence of Mycoplasma penetrans, an intracellular bacterial pathogen in humans.</title>
        <authorList>
            <person name="Sasaki Y."/>
            <person name="Ishikawa J."/>
            <person name="Yamashita A."/>
            <person name="Oshima K."/>
            <person name="Kenri T."/>
            <person name="Furuya K."/>
            <person name="Yoshino C."/>
            <person name="Horino A."/>
            <person name="Shiba T."/>
            <person name="Sasaki T."/>
            <person name="Hattori M."/>
        </authorList>
    </citation>
    <scope>NUCLEOTIDE SEQUENCE [LARGE SCALE GENOMIC DNA]</scope>
    <source>
        <strain evidence="1 2">HF-2</strain>
    </source>
</reference>
<keyword evidence="2" id="KW-1185">Reference proteome</keyword>
<sequence length="631" mass="70722">MIEKNSETMSKINKAYKTLSGGYTSSYRTAQESYVKDRTFTYRDNQGNEFDSELDAINSIKSDYDSYSNDVAYYTVKDYSKKDGSGNPTNVNINPLNKEDVETLKSLAVRNIGTTDSGFTVNRYLNTNKAYGANDFVGETNAQVQSRINSILTDVSDIVKHNLWLNTSLSVTPDKKTAGWSGVSHTEQINWTVKGNDKSVGQTFGDMVTDARYLTSNDLLTQKFDKEYPLVTWRLGWHPFANLKSKGKSMFGTSYDITLDNGVSIFTQNEHRFNNLSNSYKQADFLGAGNWVNGYFSLSWNQDELLNKMQKESGFATYIYTMAEKVRKETVNYLKTELSKLGTVDSTVEATINSLANSSRDLITKKIFNSTDYSVTSLKNVEQIRQKFQALNTTIVNLLDGNSKTLSNLVTKFVEQKYQTTETQNNNNVIYTIDYNNVPLFWIQKDAFKDIVSTEDFKAKPLSAVKTYFNNQLKSNFTGFSNSLVNNLKNVSNSLNVSSSKFNGFSADAITNYNDSAKKVSSIKLGSSNVTNFSVKKVDDSVLSSNGINTSSLNKVLNLKEEDAAGNLNSSYGTYQAIYGYNKDLDKYSKLTNVSDAMKQEVTKNAITDPNDIVVLYAKDKTPQMIRYGKV</sequence>
<dbReference type="EMBL" id="BA000026">
    <property type="protein sequence ID" value="BAC44171.1"/>
    <property type="molecule type" value="Genomic_DNA"/>
</dbReference>
<dbReference type="InParanoid" id="Q8EW25"/>
<dbReference type="AlphaFoldDB" id="Q8EW25"/>
<protein>
    <submittedName>
        <fullName evidence="1">Uncharacterized protein</fullName>
    </submittedName>
</protein>
<organism evidence="1 2">
    <name type="scientific">Malacoplasma penetrans (strain HF-2)</name>
    <name type="common">Mycoplasma penetrans</name>
    <dbReference type="NCBI Taxonomy" id="272633"/>
    <lineage>
        <taxon>Bacteria</taxon>
        <taxon>Bacillati</taxon>
        <taxon>Mycoplasmatota</taxon>
        <taxon>Mycoplasmoidales</taxon>
        <taxon>Mycoplasmoidaceae</taxon>
        <taxon>Malacoplasma</taxon>
    </lineage>
</organism>
<evidence type="ECO:0000313" key="2">
    <source>
        <dbReference type="Proteomes" id="UP000002522"/>
    </source>
</evidence>
<proteinExistence type="predicted"/>
<dbReference type="Proteomes" id="UP000002522">
    <property type="component" value="Chromosome"/>
</dbReference>
<dbReference type="KEGG" id="mpe:MYPE3820"/>
<accession>Q8EW25</accession>
<gene>
    <name evidence="1" type="ordered locus">MYPE3820</name>
</gene>